<feature type="transmembrane region" description="Helical" evidence="1">
    <location>
        <begin position="180"/>
        <end position="201"/>
    </location>
</feature>
<dbReference type="AlphaFoldDB" id="A0A7X1TPU8"/>
<proteinExistence type="predicted"/>
<dbReference type="OrthoDB" id="5148898at2"/>
<feature type="transmembrane region" description="Helical" evidence="1">
    <location>
        <begin position="93"/>
        <end position="121"/>
    </location>
</feature>
<dbReference type="EMBL" id="VJXX01000008">
    <property type="protein sequence ID" value="MPY12222.1"/>
    <property type="molecule type" value="Genomic_DNA"/>
</dbReference>
<feature type="transmembrane region" description="Helical" evidence="1">
    <location>
        <begin position="142"/>
        <end position="168"/>
    </location>
</feature>
<evidence type="ECO:0000313" key="2">
    <source>
        <dbReference type="EMBL" id="MPY12222.1"/>
    </source>
</evidence>
<name>A0A7X1TPU8_9MICC</name>
<keyword evidence="1" id="KW-1133">Transmembrane helix</keyword>
<evidence type="ECO:0000313" key="3">
    <source>
        <dbReference type="Proteomes" id="UP000326464"/>
    </source>
</evidence>
<feature type="transmembrane region" description="Helical" evidence="1">
    <location>
        <begin position="26"/>
        <end position="49"/>
    </location>
</feature>
<gene>
    <name evidence="2" type="ORF">FNH21_16130</name>
</gene>
<protein>
    <recommendedName>
        <fullName evidence="4">DUF2975 domain-containing protein</fullName>
    </recommendedName>
</protein>
<accession>A0A7X1TPU8</accession>
<comment type="caution">
    <text evidence="2">The sequence shown here is derived from an EMBL/GenBank/DDBJ whole genome shotgun (WGS) entry which is preliminary data.</text>
</comment>
<keyword evidence="3" id="KW-1185">Reference proteome</keyword>
<organism evidence="2 3">
    <name type="scientific">Arthrobacter bussei</name>
    <dbReference type="NCBI Taxonomy" id="2594179"/>
    <lineage>
        <taxon>Bacteria</taxon>
        <taxon>Bacillati</taxon>
        <taxon>Actinomycetota</taxon>
        <taxon>Actinomycetes</taxon>
        <taxon>Micrococcales</taxon>
        <taxon>Micrococcaceae</taxon>
        <taxon>Arthrobacter</taxon>
    </lineage>
</organism>
<sequence length="216" mass="22078">MSISSSESSRPAGGRMAVSRSTRTDLVATLGVGVVAAAYVLTVLVLRLVEILGGTGITVPVQFAPVETLVPGPDSGAPVSIDEGLVVVSDLPIATFISVLLAEVLPAVAALIVIGCAVVVFRRLWHGEAFAPGTARLVTISSFAILGGWVASFVFGTMASIGALTVALGANAPDDGSWLFAAHVDWLPFLASMALGGLAILTRNGERLRADTEGLI</sequence>
<keyword evidence="1" id="KW-0812">Transmembrane</keyword>
<evidence type="ECO:0008006" key="4">
    <source>
        <dbReference type="Google" id="ProtNLM"/>
    </source>
</evidence>
<reference evidence="3" key="1">
    <citation type="submission" date="2019-07" db="EMBL/GenBank/DDBJ databases">
        <title>Arthrobacter KR32 sp. nov., isolated from mountain cheese made of cows milk.</title>
        <authorList>
            <person name="Flegler A."/>
        </authorList>
    </citation>
    <scope>NUCLEOTIDE SEQUENCE [LARGE SCALE GENOMIC DNA]</scope>
    <source>
        <strain evidence="3">KR32</strain>
    </source>
</reference>
<dbReference type="RefSeq" id="WP_152817086.1">
    <property type="nucleotide sequence ID" value="NZ_VJXX01000008.1"/>
</dbReference>
<evidence type="ECO:0000256" key="1">
    <source>
        <dbReference type="SAM" id="Phobius"/>
    </source>
</evidence>
<keyword evidence="1" id="KW-0472">Membrane</keyword>
<dbReference type="Proteomes" id="UP000326464">
    <property type="component" value="Unassembled WGS sequence"/>
</dbReference>